<evidence type="ECO:0000256" key="1">
    <source>
        <dbReference type="SAM" id="Phobius"/>
    </source>
</evidence>
<comment type="caution">
    <text evidence="2">The sequence shown here is derived from an EMBL/GenBank/DDBJ whole genome shotgun (WGS) entry which is preliminary data.</text>
</comment>
<organism evidence="2 3">
    <name type="scientific">Eleutherodactylus coqui</name>
    <name type="common">Puerto Rican coqui</name>
    <dbReference type="NCBI Taxonomy" id="57060"/>
    <lineage>
        <taxon>Eukaryota</taxon>
        <taxon>Metazoa</taxon>
        <taxon>Chordata</taxon>
        <taxon>Craniata</taxon>
        <taxon>Vertebrata</taxon>
        <taxon>Euteleostomi</taxon>
        <taxon>Amphibia</taxon>
        <taxon>Batrachia</taxon>
        <taxon>Anura</taxon>
        <taxon>Neobatrachia</taxon>
        <taxon>Hyloidea</taxon>
        <taxon>Eleutherodactylidae</taxon>
        <taxon>Eleutherodactylinae</taxon>
        <taxon>Eleutherodactylus</taxon>
        <taxon>Eleutherodactylus</taxon>
    </lineage>
</organism>
<dbReference type="Proteomes" id="UP000770717">
    <property type="component" value="Unassembled WGS sequence"/>
</dbReference>
<keyword evidence="1" id="KW-0472">Membrane</keyword>
<gene>
    <name evidence="2" type="ORF">GDO78_002672</name>
</gene>
<dbReference type="EMBL" id="WNTK01000010">
    <property type="protein sequence ID" value="KAG9477402.1"/>
    <property type="molecule type" value="Genomic_DNA"/>
</dbReference>
<feature type="transmembrane region" description="Helical" evidence="1">
    <location>
        <begin position="43"/>
        <end position="74"/>
    </location>
</feature>
<dbReference type="AlphaFoldDB" id="A0A8J6EXA3"/>
<keyword evidence="1" id="KW-1133">Transmembrane helix</keyword>
<reference evidence="2" key="1">
    <citation type="thesis" date="2020" institute="ProQuest LLC" country="789 East Eisenhower Parkway, Ann Arbor, MI, USA">
        <title>Comparative Genomics and Chromosome Evolution.</title>
        <authorList>
            <person name="Mudd A.B."/>
        </authorList>
    </citation>
    <scope>NUCLEOTIDE SEQUENCE</scope>
    <source>
        <strain evidence="2">HN-11 Male</strain>
        <tissue evidence="2">Kidney and liver</tissue>
    </source>
</reference>
<name>A0A8J6EXA3_ELECQ</name>
<proteinExistence type="predicted"/>
<sequence>MSISEYTSEEQAELLLPLARLSSRNLCNFACISLSNNLSLSNLPFLCLLFLLSPEIIFSKLIVLTIPFLGYWFLITCISRRLSRGDPTHLRSTFNLISLFF</sequence>
<accession>A0A8J6EXA3</accession>
<keyword evidence="1" id="KW-0812">Transmembrane</keyword>
<protein>
    <submittedName>
        <fullName evidence="2">Uncharacterized protein</fullName>
    </submittedName>
</protein>
<evidence type="ECO:0000313" key="3">
    <source>
        <dbReference type="Proteomes" id="UP000770717"/>
    </source>
</evidence>
<keyword evidence="3" id="KW-1185">Reference proteome</keyword>
<evidence type="ECO:0000313" key="2">
    <source>
        <dbReference type="EMBL" id="KAG9477402.1"/>
    </source>
</evidence>